<evidence type="ECO:0000256" key="5">
    <source>
        <dbReference type="ARBA" id="ARBA00022683"/>
    </source>
</evidence>
<dbReference type="EC" id="2.7.1.202" evidence="7"/>
<evidence type="ECO:0000256" key="1">
    <source>
        <dbReference type="ARBA" id="ARBA00022448"/>
    </source>
</evidence>
<keyword evidence="5" id="KW-0598">Phosphotransferase system</keyword>
<dbReference type="InterPro" id="IPR051541">
    <property type="entry name" value="PTS_SugarTrans_NitroReg"/>
</dbReference>
<keyword evidence="1" id="KW-0813">Transport</keyword>
<dbReference type="Pfam" id="PF00359">
    <property type="entry name" value="PTS_EIIA_2"/>
    <property type="match status" value="1"/>
</dbReference>
<dbReference type="InterPro" id="IPR002178">
    <property type="entry name" value="PTS_EIIA_type-2_dom"/>
</dbReference>
<organism evidence="7 8">
    <name type="scientific">Crassaminicella indica</name>
    <dbReference type="NCBI Taxonomy" id="2855394"/>
    <lineage>
        <taxon>Bacteria</taxon>
        <taxon>Bacillati</taxon>
        <taxon>Bacillota</taxon>
        <taxon>Clostridia</taxon>
        <taxon>Eubacteriales</taxon>
        <taxon>Clostridiaceae</taxon>
        <taxon>Crassaminicella</taxon>
    </lineage>
</organism>
<dbReference type="PANTHER" id="PTHR47738:SF2">
    <property type="entry name" value="PTS SYSTEM FRUCTOSE-LIKE EIIA COMPONENT"/>
    <property type="match status" value="1"/>
</dbReference>
<evidence type="ECO:0000313" key="7">
    <source>
        <dbReference type="EMBL" id="QXM05350.1"/>
    </source>
</evidence>
<sequence length="154" mass="17341">MEKIINTDLIDLNLKAETKEEAIKTLIKRVDKCGRLNDINEYLKVVLEREKLSTTGIGFGIAIPHGKSDAVKIPTLAFGRCEDGIEWQSLDGKVVKIIFLIAVPEEAASNQHLRILAALSRRMMNEEFRKKLLEIVDEKELMNLLDDILAEIAA</sequence>
<dbReference type="PANTHER" id="PTHR47738">
    <property type="entry name" value="PTS SYSTEM FRUCTOSE-LIKE EIIA COMPONENT-RELATED"/>
    <property type="match status" value="1"/>
</dbReference>
<gene>
    <name evidence="7" type="ORF">KVH43_08075</name>
</gene>
<accession>A0ABX8RC98</accession>
<dbReference type="PROSITE" id="PS51094">
    <property type="entry name" value="PTS_EIIA_TYPE_2"/>
    <property type="match status" value="1"/>
</dbReference>
<evidence type="ECO:0000313" key="8">
    <source>
        <dbReference type="Proteomes" id="UP000886818"/>
    </source>
</evidence>
<reference evidence="7" key="1">
    <citation type="submission" date="2021-07" db="EMBL/GenBank/DDBJ databases">
        <title>Complete genome sequence of Crassaminicella sp. 143-21, isolated from a deep-sea hydrothermal vent.</title>
        <authorList>
            <person name="Li X."/>
        </authorList>
    </citation>
    <scope>NUCLEOTIDE SEQUENCE</scope>
    <source>
        <strain evidence="7">143-21</strain>
    </source>
</reference>
<evidence type="ECO:0000256" key="4">
    <source>
        <dbReference type="ARBA" id="ARBA00022679"/>
    </source>
</evidence>
<keyword evidence="8" id="KW-1185">Reference proteome</keyword>
<keyword evidence="4 7" id="KW-0808">Transferase</keyword>
<keyword evidence="3" id="KW-0762">Sugar transport</keyword>
<keyword evidence="2" id="KW-0597">Phosphoprotein</keyword>
<dbReference type="PROSITE" id="PS00372">
    <property type="entry name" value="PTS_EIIA_TYPE_2_HIS"/>
    <property type="match status" value="1"/>
</dbReference>
<feature type="domain" description="PTS EIIA type-2" evidence="6">
    <location>
        <begin position="3"/>
        <end position="148"/>
    </location>
</feature>
<dbReference type="InterPro" id="IPR004715">
    <property type="entry name" value="PTS_IIA_fruc"/>
</dbReference>
<evidence type="ECO:0000256" key="3">
    <source>
        <dbReference type="ARBA" id="ARBA00022597"/>
    </source>
</evidence>
<protein>
    <submittedName>
        <fullName evidence="7">Fructose PTS transporter subunit IIA</fullName>
        <ecNumber evidence="7">2.7.1.202</ecNumber>
    </submittedName>
</protein>
<proteinExistence type="predicted"/>
<name>A0ABX8RC98_9CLOT</name>
<dbReference type="GO" id="GO:0016740">
    <property type="term" value="F:transferase activity"/>
    <property type="evidence" value="ECO:0007669"/>
    <property type="project" value="UniProtKB-KW"/>
</dbReference>
<dbReference type="RefSeq" id="WP_218282049.1">
    <property type="nucleotide sequence ID" value="NZ_CP078093.1"/>
</dbReference>
<evidence type="ECO:0000256" key="2">
    <source>
        <dbReference type="ARBA" id="ARBA00022553"/>
    </source>
</evidence>
<dbReference type="CDD" id="cd00211">
    <property type="entry name" value="PTS_IIA_fru"/>
    <property type="match status" value="1"/>
</dbReference>
<dbReference type="NCBIfam" id="TIGR00848">
    <property type="entry name" value="fruA"/>
    <property type="match status" value="1"/>
</dbReference>
<evidence type="ECO:0000259" key="6">
    <source>
        <dbReference type="PROSITE" id="PS51094"/>
    </source>
</evidence>
<dbReference type="EMBL" id="CP078093">
    <property type="protein sequence ID" value="QXM05350.1"/>
    <property type="molecule type" value="Genomic_DNA"/>
</dbReference>
<dbReference type="Proteomes" id="UP000886818">
    <property type="component" value="Chromosome"/>
</dbReference>